<evidence type="ECO:0000313" key="2">
    <source>
        <dbReference type="EMBL" id="MBN8660880.1"/>
    </source>
</evidence>
<comment type="caution">
    <text evidence="2">The sequence shown here is derived from an EMBL/GenBank/DDBJ whole genome shotgun (WGS) entry which is preliminary data.</text>
</comment>
<name>A0A8J7TLB6_9BACT</name>
<organism evidence="2 3">
    <name type="scientific">Candidatus Obscuribacter phosphatis</name>
    <dbReference type="NCBI Taxonomy" id="1906157"/>
    <lineage>
        <taxon>Bacteria</taxon>
        <taxon>Bacillati</taxon>
        <taxon>Candidatus Melainabacteria</taxon>
        <taxon>Candidatus Obscuribacterales</taxon>
        <taxon>Candidatus Obscuribacteraceae</taxon>
        <taxon>Candidatus Obscuribacter</taxon>
    </lineage>
</organism>
<feature type="region of interest" description="Disordered" evidence="1">
    <location>
        <begin position="1"/>
        <end position="20"/>
    </location>
</feature>
<sequence length="56" mass="6668">MSKKKNDKNQKKRLNEASLKPNCLVSQDVQKRYQQELSRYQLQIKKKLELDSFKAA</sequence>
<dbReference type="AlphaFoldDB" id="A0A8J7TLB6"/>
<proteinExistence type="predicted"/>
<evidence type="ECO:0000313" key="3">
    <source>
        <dbReference type="Proteomes" id="UP000664277"/>
    </source>
</evidence>
<dbReference type="Proteomes" id="UP000664277">
    <property type="component" value="Unassembled WGS sequence"/>
</dbReference>
<protein>
    <submittedName>
        <fullName evidence="2">Uncharacterized protein</fullName>
    </submittedName>
</protein>
<accession>A0A8J7TLB6</accession>
<reference evidence="2" key="1">
    <citation type="submission" date="2021-02" db="EMBL/GenBank/DDBJ databases">
        <title>Genome-Resolved Metagenomics of a Microbial Community Performing Photosynthetic Biological Nutrient Removal.</title>
        <authorList>
            <person name="Mcdaniel E.A."/>
        </authorList>
    </citation>
    <scope>NUCLEOTIDE SEQUENCE</scope>
    <source>
        <strain evidence="2">UWPOB_OBS1</strain>
    </source>
</reference>
<gene>
    <name evidence="2" type="ORF">J0M35_10975</name>
</gene>
<evidence type="ECO:0000256" key="1">
    <source>
        <dbReference type="SAM" id="MobiDB-lite"/>
    </source>
</evidence>
<dbReference type="EMBL" id="JAFLCK010000014">
    <property type="protein sequence ID" value="MBN8660880.1"/>
    <property type="molecule type" value="Genomic_DNA"/>
</dbReference>